<feature type="domain" description="BAR" evidence="2">
    <location>
        <begin position="15"/>
        <end position="231"/>
    </location>
</feature>
<accession>A0A8A1LPD5</accession>
<dbReference type="InterPro" id="IPR004148">
    <property type="entry name" value="BAR_dom"/>
</dbReference>
<gene>
    <name evidence="3" type="ORF">I7I53_02011</name>
</gene>
<dbReference type="InterPro" id="IPR027267">
    <property type="entry name" value="AH/BAR_dom_sf"/>
</dbReference>
<keyword evidence="1" id="KW-0175">Coiled coil</keyword>
<dbReference type="AlphaFoldDB" id="A0A8A1LPD5"/>
<dbReference type="Proteomes" id="UP000663419">
    <property type="component" value="Chromosome 3"/>
</dbReference>
<dbReference type="SMART" id="SM00721">
    <property type="entry name" value="BAR"/>
    <property type="match status" value="1"/>
</dbReference>
<proteinExistence type="predicted"/>
<evidence type="ECO:0000313" key="3">
    <source>
        <dbReference type="EMBL" id="QSS54463.1"/>
    </source>
</evidence>
<dbReference type="GO" id="GO:0005737">
    <property type="term" value="C:cytoplasm"/>
    <property type="evidence" value="ECO:0007669"/>
    <property type="project" value="InterPro"/>
</dbReference>
<dbReference type="PROSITE" id="PS51021">
    <property type="entry name" value="BAR"/>
    <property type="match status" value="1"/>
</dbReference>
<sequence>MNVNKKIGRFKQWAGERMGSESKTTLSDDFKALEVEMNLRHEGMEKLQKSMTTYVKALSKRNEGDDKEKTLPIGYMGSTMVNHGEDFENASEFGQCLISFGRTNERIARIQETYIANATSSWLESLERSLVQMKEYQNARKKLETRRIAYDASLTKMQKAKREDFRAEEELRNQKAKYEESTEDVYRRMEDIKEAEADSIADLGAFLDAELKYYDQCREVLLQLKNNWPAG</sequence>
<evidence type="ECO:0000313" key="4">
    <source>
        <dbReference type="Proteomes" id="UP000663419"/>
    </source>
</evidence>
<evidence type="ECO:0000256" key="1">
    <source>
        <dbReference type="SAM" id="Coils"/>
    </source>
</evidence>
<dbReference type="VEuPathDB" id="FungiDB:I7I53_02011"/>
<reference evidence="3" key="1">
    <citation type="submission" date="2021-01" db="EMBL/GenBank/DDBJ databases">
        <title>Chromosome-level genome assembly of a human fungal pathogen reveals clustering of transcriptionally co-regulated genes.</title>
        <authorList>
            <person name="Voorhies M."/>
            <person name="Cohen S."/>
            <person name="Shea T.P."/>
            <person name="Petrus S."/>
            <person name="Munoz J.F."/>
            <person name="Poplawski S."/>
            <person name="Goldman W.E."/>
            <person name="Michael T."/>
            <person name="Cuomo C.A."/>
            <person name="Sil A."/>
            <person name="Beyhan S."/>
        </authorList>
    </citation>
    <scope>NUCLEOTIDE SEQUENCE</scope>
    <source>
        <strain evidence="3">H88</strain>
    </source>
</reference>
<evidence type="ECO:0000259" key="2">
    <source>
        <dbReference type="PROSITE" id="PS51021"/>
    </source>
</evidence>
<dbReference type="EMBL" id="CP069104">
    <property type="protein sequence ID" value="QSS54463.1"/>
    <property type="molecule type" value="Genomic_DNA"/>
</dbReference>
<dbReference type="SUPFAM" id="SSF103657">
    <property type="entry name" value="BAR/IMD domain-like"/>
    <property type="match status" value="1"/>
</dbReference>
<organism evidence="3 4">
    <name type="scientific">Ajellomyces capsulatus (strain H88)</name>
    <name type="common">Darling's disease fungus</name>
    <name type="synonym">Histoplasma capsulatum</name>
    <dbReference type="NCBI Taxonomy" id="544711"/>
    <lineage>
        <taxon>Eukaryota</taxon>
        <taxon>Fungi</taxon>
        <taxon>Dikarya</taxon>
        <taxon>Ascomycota</taxon>
        <taxon>Pezizomycotina</taxon>
        <taxon>Eurotiomycetes</taxon>
        <taxon>Eurotiomycetidae</taxon>
        <taxon>Onygenales</taxon>
        <taxon>Ajellomycetaceae</taxon>
        <taxon>Histoplasma</taxon>
    </lineage>
</organism>
<protein>
    <submittedName>
        <fullName evidence="3">BAR domain-containing protein</fullName>
    </submittedName>
</protein>
<dbReference type="Gene3D" id="1.20.1270.60">
    <property type="entry name" value="Arfaptin homology (AH) domain/BAR domain"/>
    <property type="match status" value="1"/>
</dbReference>
<feature type="coiled-coil region" evidence="1">
    <location>
        <begin position="126"/>
        <end position="177"/>
    </location>
</feature>
<name>A0A8A1LPD5_AJEC8</name>
<dbReference type="Pfam" id="PF03114">
    <property type="entry name" value="BAR"/>
    <property type="match status" value="1"/>
</dbReference>